<dbReference type="Proteomes" id="UP000077701">
    <property type="component" value="Unassembled WGS sequence"/>
</dbReference>
<accession>A0A171DKJ5</accession>
<dbReference type="STRING" id="161355.PS9374_05026"/>
<dbReference type="EMBL" id="BDCX01000013">
    <property type="protein sequence ID" value="GAT69351.1"/>
    <property type="molecule type" value="Genomic_DNA"/>
</dbReference>
<organism evidence="3 4">
    <name type="scientific">Planomonospora sphaerica</name>
    <dbReference type="NCBI Taxonomy" id="161355"/>
    <lineage>
        <taxon>Bacteria</taxon>
        <taxon>Bacillati</taxon>
        <taxon>Actinomycetota</taxon>
        <taxon>Actinomycetes</taxon>
        <taxon>Streptosporangiales</taxon>
        <taxon>Streptosporangiaceae</taxon>
        <taxon>Planomonospora</taxon>
    </lineage>
</organism>
<dbReference type="AlphaFoldDB" id="A0A171DKJ5"/>
<dbReference type="InterPro" id="IPR013830">
    <property type="entry name" value="SGNH_hydro"/>
</dbReference>
<sequence length="306" mass="32924">MARRSVTVSTAAPTAKLTATLTATAVLLVGWAGPAGAAGAEVRRTAVPWRPVVMAALGDSISAGFNVCGWYVSCTSRSWAAGDHAEVLSHYLRLLARDEAVEGHNVNLAVPGATSADLSGQMTRAVARRADYVTVLIGAQDACVPEERRMTPVPVYRARVAGALRLLKERRPGARVFLASIPDLKRLWRVGRGNAAARGFWTVGRICPTMLARPVSTAPADRARRDRVRARVAAYNRALADVCAEYGRACRFDGGAVFRHPFTLDHVSGWDFFHPNAAGQRLIAKTTFAAARGWLDEPADEPAGRR</sequence>
<dbReference type="GO" id="GO:0004622">
    <property type="term" value="F:phosphatidylcholine lysophospholipase activity"/>
    <property type="evidence" value="ECO:0007669"/>
    <property type="project" value="TreeGrafter"/>
</dbReference>
<evidence type="ECO:0000259" key="2">
    <source>
        <dbReference type="Pfam" id="PF13472"/>
    </source>
</evidence>
<dbReference type="InterPro" id="IPR051532">
    <property type="entry name" value="Ester_Hydrolysis_Enzymes"/>
</dbReference>
<evidence type="ECO:0000313" key="4">
    <source>
        <dbReference type="Proteomes" id="UP000077701"/>
    </source>
</evidence>
<reference evidence="4" key="2">
    <citation type="submission" date="2016-04" db="EMBL/GenBank/DDBJ databases">
        <title>Planomonospora sphaerica JCM9374 whole genome shotgun sequence.</title>
        <authorList>
            <person name="Suzuki T."/>
            <person name="Dohra H."/>
            <person name="Kodani S."/>
        </authorList>
    </citation>
    <scope>NUCLEOTIDE SEQUENCE [LARGE SCALE GENOMIC DNA]</scope>
    <source>
        <strain evidence="4">JCM 9374</strain>
    </source>
</reference>
<protein>
    <submittedName>
        <fullName evidence="3">Lipase</fullName>
    </submittedName>
</protein>
<gene>
    <name evidence="3" type="ORF">PS9374_05026</name>
</gene>
<dbReference type="PANTHER" id="PTHR30383:SF5">
    <property type="entry name" value="SGNH HYDROLASE-TYPE ESTERASE DOMAIN-CONTAINING PROTEIN"/>
    <property type="match status" value="1"/>
</dbReference>
<evidence type="ECO:0000313" key="3">
    <source>
        <dbReference type="EMBL" id="GAT69351.1"/>
    </source>
</evidence>
<dbReference type="SUPFAM" id="SSF52266">
    <property type="entry name" value="SGNH hydrolase"/>
    <property type="match status" value="1"/>
</dbReference>
<name>A0A171DKJ5_9ACTN</name>
<dbReference type="InterPro" id="IPR036514">
    <property type="entry name" value="SGNH_hydro_sf"/>
</dbReference>
<keyword evidence="1" id="KW-0732">Signal</keyword>
<dbReference type="Gene3D" id="3.40.50.1110">
    <property type="entry name" value="SGNH hydrolase"/>
    <property type="match status" value="1"/>
</dbReference>
<comment type="caution">
    <text evidence="3">The sequence shown here is derived from an EMBL/GenBank/DDBJ whole genome shotgun (WGS) entry which is preliminary data.</text>
</comment>
<feature type="chain" id="PRO_5007905806" evidence="1">
    <location>
        <begin position="38"/>
        <end position="306"/>
    </location>
</feature>
<dbReference type="Pfam" id="PF13472">
    <property type="entry name" value="Lipase_GDSL_2"/>
    <property type="match status" value="1"/>
</dbReference>
<reference evidence="3 4" key="1">
    <citation type="journal article" date="2016" name="Genome Announc.">
        <title>Draft Genome Sequence of Planomonospora sphaerica JCM9374, a Rare Actinomycete.</title>
        <authorList>
            <person name="Dohra H."/>
            <person name="Suzuki T."/>
            <person name="Inoue Y."/>
            <person name="Kodani S."/>
        </authorList>
    </citation>
    <scope>NUCLEOTIDE SEQUENCE [LARGE SCALE GENOMIC DNA]</scope>
    <source>
        <strain evidence="3 4">JCM 9374</strain>
    </source>
</reference>
<evidence type="ECO:0000256" key="1">
    <source>
        <dbReference type="SAM" id="SignalP"/>
    </source>
</evidence>
<proteinExistence type="predicted"/>
<feature type="signal peptide" evidence="1">
    <location>
        <begin position="1"/>
        <end position="37"/>
    </location>
</feature>
<feature type="domain" description="SGNH hydrolase-type esterase" evidence="2">
    <location>
        <begin position="56"/>
        <end position="282"/>
    </location>
</feature>
<dbReference type="OrthoDB" id="5561551at2"/>
<dbReference type="PANTHER" id="PTHR30383">
    <property type="entry name" value="THIOESTERASE 1/PROTEASE 1/LYSOPHOSPHOLIPASE L1"/>
    <property type="match status" value="1"/>
</dbReference>
<keyword evidence="4" id="KW-1185">Reference proteome</keyword>